<evidence type="ECO:0000313" key="1">
    <source>
        <dbReference type="EMBL" id="CAM9929814.1"/>
    </source>
</evidence>
<reference evidence="1" key="2">
    <citation type="submission" date="2025-03" db="EMBL/GenBank/DDBJ databases">
        <authorList>
            <consortium name="ELIXIR-Norway"/>
            <consortium name="Elixir Norway"/>
        </authorList>
    </citation>
    <scope>NUCLEOTIDE SEQUENCE</scope>
</reference>
<dbReference type="EMBL" id="OX596086">
    <property type="protein sequence ID" value="CAM9929814.1"/>
    <property type="molecule type" value="Genomic_DNA"/>
</dbReference>
<name>A0AC59YSD2_RANTA</name>
<reference evidence="1" key="1">
    <citation type="submission" date="2023-05" db="EMBL/GenBank/DDBJ databases">
        <authorList>
            <consortium name="ELIXIR-Norway"/>
        </authorList>
    </citation>
    <scope>NUCLEOTIDE SEQUENCE</scope>
</reference>
<dbReference type="Proteomes" id="UP001162501">
    <property type="component" value="Chromosome 2"/>
</dbReference>
<proteinExistence type="predicted"/>
<organism evidence="1 2">
    <name type="scientific">Rangifer tarandus platyrhynchus</name>
    <name type="common">Svalbard reindeer</name>
    <dbReference type="NCBI Taxonomy" id="3082113"/>
    <lineage>
        <taxon>Eukaryota</taxon>
        <taxon>Metazoa</taxon>
        <taxon>Chordata</taxon>
        <taxon>Craniata</taxon>
        <taxon>Vertebrata</taxon>
        <taxon>Euteleostomi</taxon>
        <taxon>Mammalia</taxon>
        <taxon>Eutheria</taxon>
        <taxon>Laurasiatheria</taxon>
        <taxon>Artiodactyla</taxon>
        <taxon>Ruminantia</taxon>
        <taxon>Pecora</taxon>
        <taxon>Cervidae</taxon>
        <taxon>Odocoileinae</taxon>
        <taxon>Rangifer</taxon>
    </lineage>
</organism>
<evidence type="ECO:0000313" key="2">
    <source>
        <dbReference type="Proteomes" id="UP001162501"/>
    </source>
</evidence>
<gene>
    <name evidence="1" type="ORF">MRATA1EN22A_LOCUS9516</name>
</gene>
<sequence length="102" mass="11322">MRLGDILESESGESWHGEGESFICVRGRRDIWMRSSKEGGCLRGRQSTQPHLDTPLEAVSHLLFWVHATLIATVALSPQPGDSWMRAPARPTTTPGCLPLRK</sequence>
<protein>
    <submittedName>
        <fullName evidence="1">Uncharacterized protein</fullName>
    </submittedName>
</protein>
<accession>A0AC59YSD2</accession>